<evidence type="ECO:0000313" key="1">
    <source>
        <dbReference type="EMBL" id="GAG17407.1"/>
    </source>
</evidence>
<feature type="non-terminal residue" evidence="1">
    <location>
        <position position="1"/>
    </location>
</feature>
<protein>
    <submittedName>
        <fullName evidence="1">Uncharacterized protein</fullName>
    </submittedName>
</protein>
<gene>
    <name evidence="1" type="ORF">S01H1_54457</name>
</gene>
<sequence>TKTTAGEYSINLYQDTNTDIPILPLWGDSTIRTRTETGETFTEKQDKIWHPVNREMICQSFQMEFYLSEAQMRTILIQESVFKVHAIELNAEPTGRI</sequence>
<reference evidence="1" key="1">
    <citation type="journal article" date="2014" name="Front. Microbiol.">
        <title>High frequency of phylogenetically diverse reductive dehalogenase-homologous genes in deep subseafloor sedimentary metagenomes.</title>
        <authorList>
            <person name="Kawai M."/>
            <person name="Futagami T."/>
            <person name="Toyoda A."/>
            <person name="Takaki Y."/>
            <person name="Nishi S."/>
            <person name="Hori S."/>
            <person name="Arai W."/>
            <person name="Tsubouchi T."/>
            <person name="Morono Y."/>
            <person name="Uchiyama I."/>
            <person name="Ito T."/>
            <person name="Fujiyama A."/>
            <person name="Inagaki F."/>
            <person name="Takami H."/>
        </authorList>
    </citation>
    <scope>NUCLEOTIDE SEQUENCE</scope>
    <source>
        <strain evidence="1">Expedition CK06-06</strain>
    </source>
</reference>
<name>X0W263_9ZZZZ</name>
<accession>X0W263</accession>
<proteinExistence type="predicted"/>
<comment type="caution">
    <text evidence="1">The sequence shown here is derived from an EMBL/GenBank/DDBJ whole genome shotgun (WGS) entry which is preliminary data.</text>
</comment>
<dbReference type="EMBL" id="BARS01035337">
    <property type="protein sequence ID" value="GAG17407.1"/>
    <property type="molecule type" value="Genomic_DNA"/>
</dbReference>
<organism evidence="1">
    <name type="scientific">marine sediment metagenome</name>
    <dbReference type="NCBI Taxonomy" id="412755"/>
    <lineage>
        <taxon>unclassified sequences</taxon>
        <taxon>metagenomes</taxon>
        <taxon>ecological metagenomes</taxon>
    </lineage>
</organism>
<dbReference type="AlphaFoldDB" id="X0W263"/>